<feature type="region of interest" description="Disordered" evidence="1">
    <location>
        <begin position="240"/>
        <end position="259"/>
    </location>
</feature>
<feature type="compositionally biased region" description="Basic and acidic residues" evidence="1">
    <location>
        <begin position="245"/>
        <end position="254"/>
    </location>
</feature>
<evidence type="ECO:0000256" key="1">
    <source>
        <dbReference type="SAM" id="MobiDB-lite"/>
    </source>
</evidence>
<feature type="domain" description="3'-5' exonuclease" evidence="2">
    <location>
        <begin position="841"/>
        <end position="890"/>
    </location>
</feature>
<name>A0ABD2JPB3_HETSC</name>
<dbReference type="InterPro" id="IPR036397">
    <property type="entry name" value="RNaseH_sf"/>
</dbReference>
<evidence type="ECO:0000313" key="3">
    <source>
        <dbReference type="EMBL" id="KAL3092460.1"/>
    </source>
</evidence>
<keyword evidence="4" id="KW-1185">Reference proteome</keyword>
<dbReference type="Proteomes" id="UP001620645">
    <property type="component" value="Unassembled WGS sequence"/>
</dbReference>
<comment type="caution">
    <text evidence="3">The sequence shown here is derived from an EMBL/GenBank/DDBJ whole genome shotgun (WGS) entry which is preliminary data.</text>
</comment>
<dbReference type="PANTHER" id="PTHR47765">
    <property type="entry name" value="3'-5' EXONUCLEASE DOMAIN-CONTAINING PROTEIN"/>
    <property type="match status" value="1"/>
</dbReference>
<feature type="compositionally biased region" description="Low complexity" evidence="1">
    <location>
        <begin position="153"/>
        <end position="177"/>
    </location>
</feature>
<dbReference type="InterPro" id="IPR002562">
    <property type="entry name" value="3'-5'_exonuclease_dom"/>
</dbReference>
<proteinExistence type="predicted"/>
<feature type="compositionally biased region" description="Basic and acidic residues" evidence="1">
    <location>
        <begin position="213"/>
        <end position="230"/>
    </location>
</feature>
<dbReference type="Gene3D" id="3.30.420.10">
    <property type="entry name" value="Ribonuclease H-like superfamily/Ribonuclease H"/>
    <property type="match status" value="1"/>
</dbReference>
<dbReference type="AlphaFoldDB" id="A0ABD2JPB3"/>
<protein>
    <recommendedName>
        <fullName evidence="2">3'-5' exonuclease domain-containing protein</fullName>
    </recommendedName>
</protein>
<dbReference type="PANTHER" id="PTHR47765:SF3">
    <property type="entry name" value="3'-5' EXONUCLEASE DOMAIN-CONTAINING PROTEIN"/>
    <property type="match status" value="1"/>
</dbReference>
<feature type="region of interest" description="Disordered" evidence="1">
    <location>
        <begin position="151"/>
        <end position="234"/>
    </location>
</feature>
<dbReference type="SUPFAM" id="SSF53098">
    <property type="entry name" value="Ribonuclease H-like"/>
    <property type="match status" value="1"/>
</dbReference>
<feature type="compositionally biased region" description="Basic residues" evidence="1">
    <location>
        <begin position="202"/>
        <end position="212"/>
    </location>
</feature>
<evidence type="ECO:0000259" key="2">
    <source>
        <dbReference type="Pfam" id="PF01612"/>
    </source>
</evidence>
<dbReference type="InterPro" id="IPR012337">
    <property type="entry name" value="RNaseH-like_sf"/>
</dbReference>
<gene>
    <name evidence="3" type="ORF">niasHS_007669</name>
</gene>
<reference evidence="3 4" key="1">
    <citation type="submission" date="2024-10" db="EMBL/GenBank/DDBJ databases">
        <authorList>
            <person name="Kim D."/>
        </authorList>
    </citation>
    <scope>NUCLEOTIDE SEQUENCE [LARGE SCALE GENOMIC DNA]</scope>
    <source>
        <strain evidence="3">Taebaek</strain>
    </source>
</reference>
<evidence type="ECO:0000313" key="4">
    <source>
        <dbReference type="Proteomes" id="UP001620645"/>
    </source>
</evidence>
<accession>A0ABD2JPB3</accession>
<sequence>MATIVADCENGTPPGAFTVANDAGISVVAFSEQQLDEALRTLYIMHDTRQYTDGRGHETQQQQIRRKPVHRVSPRAPTRFETGIRLFSTVPASKVVDFFIALLRHARIADANSREDEPTTAYFGDGLGVEHVLVQSFFVWLENTEKRNRKGFPSLTAATPNAPATTAASPRSTAAAAKVRRATSDCDGFRPSQRTPTPPRKGGGRAKQQRHRAVAEEQQHQTQQRWEKGAMVDQQQQTEFANNDEDGKQHKRNEQQQSTHLEAMSDKLRKILCENEQQHDEQDRQKQGDEQMQQLKQIEDYTGANDAGHREEGTVHTAAADNSVTTVSPQLPCLYRVLITSFHRDQLVTLLAPLSFPPRTHSNIWKTVVSVLELKHAKYLTSFVTIVKEMVHQGQIGFDLLNFCLQHFADKMHFNAHHLVHALLLGPLCATTVEQFAANQSDDFRAQSRAVLLEAESWKYDENKWRAASLAYAHRTHEQLPDFKVFCYNVNTLMNELKHEMSDHDNLVNPRWAHSLIKTAARKLYTERTWKEEHFNDLVHTVLVQQPTLKAFLLNVLLKDHHDKRAHEKWRNFVSTERCRMSNTFDMVNLCSKDEQTQFLSLPRRCAVYEIDTAHAFRVFERQLDEYFLKKTHRVLVGVDAEWNPYVARSRASLLQLALVNSVYLLDLDALYADKSFQQFIDRLFLDKAIIKIGYQFGDDLAMLRARLPACVGLYRPQGIVCIGQLVDELNRLSLTRLPDFPLHKFLLPLTEQQEEELKEHTRQIKPQRYDAVTNSSNNKLPVMDAEQKQQGPGPSSTCYDPYDAEVELFGGHDAQGKIRRASKKKSQTPASVSVKSLADQGLAYLCRRVLGKPLDKQEQCSVWDRRPLRRRQVRYAALDAHCLMQIHHRCAEWSDQLGLGTDPIALMPSSVSPHKFYAPLPLFCFFSVPKELLLTTTNATDGKVWGNEEDEPEGWSGN</sequence>
<organism evidence="3 4">
    <name type="scientific">Heterodera schachtii</name>
    <name type="common">Sugarbeet cyst nematode worm</name>
    <name type="synonym">Tylenchus schachtii</name>
    <dbReference type="NCBI Taxonomy" id="97005"/>
    <lineage>
        <taxon>Eukaryota</taxon>
        <taxon>Metazoa</taxon>
        <taxon>Ecdysozoa</taxon>
        <taxon>Nematoda</taxon>
        <taxon>Chromadorea</taxon>
        <taxon>Rhabditida</taxon>
        <taxon>Tylenchina</taxon>
        <taxon>Tylenchomorpha</taxon>
        <taxon>Tylenchoidea</taxon>
        <taxon>Heteroderidae</taxon>
        <taxon>Heteroderinae</taxon>
        <taxon>Heterodera</taxon>
    </lineage>
</organism>
<dbReference type="Pfam" id="PF01612">
    <property type="entry name" value="DNA_pol_A_exo1"/>
    <property type="match status" value="1"/>
</dbReference>
<dbReference type="InterPro" id="IPR052408">
    <property type="entry name" value="Exonuclease_MUT-7-like"/>
</dbReference>
<dbReference type="EMBL" id="JBICCN010000118">
    <property type="protein sequence ID" value="KAL3092460.1"/>
    <property type="molecule type" value="Genomic_DNA"/>
</dbReference>